<proteinExistence type="predicted"/>
<dbReference type="Proteomes" id="UP000807025">
    <property type="component" value="Unassembled WGS sequence"/>
</dbReference>
<accession>A0A9P5ZWU8</accession>
<organism evidence="1 2">
    <name type="scientific">Pleurotus eryngii</name>
    <name type="common">Boletus of the steppes</name>
    <dbReference type="NCBI Taxonomy" id="5323"/>
    <lineage>
        <taxon>Eukaryota</taxon>
        <taxon>Fungi</taxon>
        <taxon>Dikarya</taxon>
        <taxon>Basidiomycota</taxon>
        <taxon>Agaricomycotina</taxon>
        <taxon>Agaricomycetes</taxon>
        <taxon>Agaricomycetidae</taxon>
        <taxon>Agaricales</taxon>
        <taxon>Pleurotineae</taxon>
        <taxon>Pleurotaceae</taxon>
        <taxon>Pleurotus</taxon>
    </lineage>
</organism>
<reference evidence="1" key="1">
    <citation type="submission" date="2020-11" db="EMBL/GenBank/DDBJ databases">
        <authorList>
            <consortium name="DOE Joint Genome Institute"/>
            <person name="Ahrendt S."/>
            <person name="Riley R."/>
            <person name="Andreopoulos W."/>
            <person name="Labutti K."/>
            <person name="Pangilinan J."/>
            <person name="Ruiz-Duenas F.J."/>
            <person name="Barrasa J.M."/>
            <person name="Sanchez-Garcia M."/>
            <person name="Camarero S."/>
            <person name="Miyauchi S."/>
            <person name="Serrano A."/>
            <person name="Linde D."/>
            <person name="Babiker R."/>
            <person name="Drula E."/>
            <person name="Ayuso-Fernandez I."/>
            <person name="Pacheco R."/>
            <person name="Padilla G."/>
            <person name="Ferreira P."/>
            <person name="Barriuso J."/>
            <person name="Kellner H."/>
            <person name="Castanera R."/>
            <person name="Alfaro M."/>
            <person name="Ramirez L."/>
            <person name="Pisabarro A.G."/>
            <person name="Kuo A."/>
            <person name="Tritt A."/>
            <person name="Lipzen A."/>
            <person name="He G."/>
            <person name="Yan M."/>
            <person name="Ng V."/>
            <person name="Cullen D."/>
            <person name="Martin F."/>
            <person name="Rosso M.-N."/>
            <person name="Henrissat B."/>
            <person name="Hibbett D."/>
            <person name="Martinez A.T."/>
            <person name="Grigoriev I.V."/>
        </authorList>
    </citation>
    <scope>NUCLEOTIDE SEQUENCE</scope>
    <source>
        <strain evidence="1">ATCC 90797</strain>
    </source>
</reference>
<sequence>MPGPGEKAAPTHFRGDFDMVKQFIRKYNRLCAAYNLVDPLEKSEGLIDYCSQSVRLFIELLSIYQDGHWAQLGKDVLKYYDADLDETRY</sequence>
<name>A0A9P5ZWU8_PLEER</name>
<evidence type="ECO:0000313" key="1">
    <source>
        <dbReference type="EMBL" id="KAF9493231.1"/>
    </source>
</evidence>
<dbReference type="AlphaFoldDB" id="A0A9P5ZWU8"/>
<comment type="caution">
    <text evidence="1">The sequence shown here is derived from an EMBL/GenBank/DDBJ whole genome shotgun (WGS) entry which is preliminary data.</text>
</comment>
<gene>
    <name evidence="1" type="ORF">BDN71DRAFT_1373498</name>
</gene>
<evidence type="ECO:0000313" key="2">
    <source>
        <dbReference type="Proteomes" id="UP000807025"/>
    </source>
</evidence>
<keyword evidence="2" id="KW-1185">Reference proteome</keyword>
<dbReference type="EMBL" id="MU154589">
    <property type="protein sequence ID" value="KAF9493231.1"/>
    <property type="molecule type" value="Genomic_DNA"/>
</dbReference>
<feature type="non-terminal residue" evidence="1">
    <location>
        <position position="89"/>
    </location>
</feature>
<protein>
    <submittedName>
        <fullName evidence="1">Uncharacterized protein</fullName>
    </submittedName>
</protein>
<dbReference type="OrthoDB" id="2961286at2759"/>